<name>A0ABD3XI61_SINWO</name>
<dbReference type="InterPro" id="IPR046906">
    <property type="entry name" value="Mab-21_HhH/H2TH-like"/>
</dbReference>
<organism evidence="2 3">
    <name type="scientific">Sinanodonta woodiana</name>
    <name type="common">Chinese pond mussel</name>
    <name type="synonym">Anodonta woodiana</name>
    <dbReference type="NCBI Taxonomy" id="1069815"/>
    <lineage>
        <taxon>Eukaryota</taxon>
        <taxon>Metazoa</taxon>
        <taxon>Spiralia</taxon>
        <taxon>Lophotrochozoa</taxon>
        <taxon>Mollusca</taxon>
        <taxon>Bivalvia</taxon>
        <taxon>Autobranchia</taxon>
        <taxon>Heteroconchia</taxon>
        <taxon>Palaeoheterodonta</taxon>
        <taxon>Unionida</taxon>
        <taxon>Unionoidea</taxon>
        <taxon>Unionidae</taxon>
        <taxon>Unioninae</taxon>
        <taxon>Sinanodonta</taxon>
    </lineage>
</organism>
<evidence type="ECO:0000313" key="2">
    <source>
        <dbReference type="EMBL" id="KAL3884678.1"/>
    </source>
</evidence>
<keyword evidence="3" id="KW-1185">Reference proteome</keyword>
<dbReference type="Pfam" id="PF20266">
    <property type="entry name" value="Mab-21_C"/>
    <property type="match status" value="1"/>
</dbReference>
<gene>
    <name evidence="2" type="ORF">ACJMK2_024795</name>
</gene>
<accession>A0ABD3XI61</accession>
<sequence length="524" mass="61683">MKVKVINCWGALASGEYRCSCHIVFRCSWPQVAHEWFTRSRPTGTRWLHEGIKESVVSHGCHLKPALCDKNTMDKSQWEFCFQLAEDYLIMRVVYDKHSRVYRIFKLLANTHFKEGIESFRDIFRHIFYYTCEQIEPDIFRYKPAICIIYMISRLIEQLQAGFIPHYFICKRNLLDDLPKDTIRRMLQRFITLRHNLILYAGFVMEERRLLDTGMATVFETIAESVIKFSNHKDLSVAKTELVPLFIQEVTALVQCKKYGDGIKLFSFLYSELLDAHSGISQMLLLQDILAGLPVNDRWNFAFYYDYCFKNERLLHQVCRDSDTEPLESLLGPSVTKWLGQKVVVLKECTVDSNVIDFMDKFVFILSNYFGNFPTVVSVLEFFLSHFYDGLTHKYKSEDVLQSPSQLEDQHCTCTYWKDKLQIAEVYGRMYHPNVNLQLAGLYISLYQADSLRGEYRFQPFVEQFDELCERVCNKSCYRYLYFMWFDCGYGDKADLALIKAESLPGDEITRDSWLFELAMEDEY</sequence>
<reference evidence="2 3" key="1">
    <citation type="submission" date="2024-11" db="EMBL/GenBank/DDBJ databases">
        <title>Chromosome-level genome assembly of the freshwater bivalve Anodonta woodiana.</title>
        <authorList>
            <person name="Chen X."/>
        </authorList>
    </citation>
    <scope>NUCLEOTIDE SEQUENCE [LARGE SCALE GENOMIC DNA]</scope>
    <source>
        <strain evidence="2">MN2024</strain>
        <tissue evidence="2">Gills</tissue>
    </source>
</reference>
<comment type="caution">
    <text evidence="2">The sequence shown here is derived from an EMBL/GenBank/DDBJ whole genome shotgun (WGS) entry which is preliminary data.</text>
</comment>
<dbReference type="PANTHER" id="PTHR10656">
    <property type="entry name" value="CELL FATE DETERMINING PROTEIN MAB21-RELATED"/>
    <property type="match status" value="1"/>
</dbReference>
<evidence type="ECO:0000313" key="3">
    <source>
        <dbReference type="Proteomes" id="UP001634394"/>
    </source>
</evidence>
<evidence type="ECO:0000259" key="1">
    <source>
        <dbReference type="Pfam" id="PF20266"/>
    </source>
</evidence>
<dbReference type="EMBL" id="JBJQND010000002">
    <property type="protein sequence ID" value="KAL3884678.1"/>
    <property type="molecule type" value="Genomic_DNA"/>
</dbReference>
<dbReference type="Gene3D" id="1.10.1410.40">
    <property type="match status" value="1"/>
</dbReference>
<dbReference type="Proteomes" id="UP001634394">
    <property type="component" value="Unassembled WGS sequence"/>
</dbReference>
<protein>
    <recommendedName>
        <fullName evidence="1">Mab-21-like HhH/H2TH-like domain-containing protein</fullName>
    </recommendedName>
</protein>
<proteinExistence type="predicted"/>
<dbReference type="AlphaFoldDB" id="A0ABD3XI61"/>
<feature type="domain" description="Mab-21-like HhH/H2TH-like" evidence="1">
    <location>
        <begin position="123"/>
        <end position="189"/>
    </location>
</feature>
<dbReference type="PANTHER" id="PTHR10656:SF69">
    <property type="entry name" value="MAB-21-LIKE HHH_H2TH-LIKE DOMAIN-CONTAINING PROTEIN"/>
    <property type="match status" value="1"/>
</dbReference>